<feature type="repeat" description="ANK" evidence="3">
    <location>
        <begin position="119"/>
        <end position="151"/>
    </location>
</feature>
<dbReference type="PRINTS" id="PR01415">
    <property type="entry name" value="ANKYRIN"/>
</dbReference>
<evidence type="ECO:0008006" key="6">
    <source>
        <dbReference type="Google" id="ProtNLM"/>
    </source>
</evidence>
<keyword evidence="2 3" id="KW-0040">ANK repeat</keyword>
<accession>A0A836FNZ4</accession>
<comment type="caution">
    <text evidence="4">The sequence shown here is derived from an EMBL/GenBank/DDBJ whole genome shotgun (WGS) entry which is preliminary data.</text>
</comment>
<dbReference type="InterPro" id="IPR036770">
    <property type="entry name" value="Ankyrin_rpt-contain_sf"/>
</dbReference>
<gene>
    <name evidence="4" type="ORF">LSCM4_01448</name>
</gene>
<sequence length="173" mass="18148">MSTSQSSRDAKLWWDSPAESIYDACRRGNVERFIGYVEKGGCLNECDDQKLTLLHHAAFSGNNAFVKAILARSGIQNVAIDAADGEGWTPLHYAADRGHADVVTALLDEGANVNARDAAKRTPMHLAALSGRTDAVAVLLLNGASKTAKNVAGMTPADCAKEAGQAAVLALLG</sequence>
<evidence type="ECO:0000256" key="3">
    <source>
        <dbReference type="PROSITE-ProRule" id="PRU00023"/>
    </source>
</evidence>
<evidence type="ECO:0000313" key="4">
    <source>
        <dbReference type="EMBL" id="KAG5466302.1"/>
    </source>
</evidence>
<keyword evidence="1" id="KW-0677">Repeat</keyword>
<dbReference type="Pfam" id="PF00023">
    <property type="entry name" value="Ank"/>
    <property type="match status" value="1"/>
</dbReference>
<evidence type="ECO:0000313" key="5">
    <source>
        <dbReference type="Proteomes" id="UP000674143"/>
    </source>
</evidence>
<dbReference type="SMART" id="SM00248">
    <property type="entry name" value="ANK"/>
    <property type="match status" value="3"/>
</dbReference>
<dbReference type="Pfam" id="PF12796">
    <property type="entry name" value="Ank_2"/>
    <property type="match status" value="1"/>
</dbReference>
<reference evidence="5" key="2">
    <citation type="journal article" date="2021" name="Sci. Data">
        <title>Chromosome-scale genome sequencing, assembly and annotation of six genomes from subfamily Leishmaniinae.</title>
        <authorList>
            <person name="Almutairi H."/>
            <person name="Urbaniak M.D."/>
            <person name="Bates M.D."/>
            <person name="Jariyapan N."/>
            <person name="Kwakye-Nuako G."/>
            <person name="Thomaz Soccol V."/>
            <person name="Al-Salem W.S."/>
            <person name="Dillon R.J."/>
            <person name="Bates P.A."/>
            <person name="Gatherer D."/>
        </authorList>
    </citation>
    <scope>NUCLEOTIDE SEQUENCE [LARGE SCALE GENOMIC DNA]</scope>
</reference>
<dbReference type="AlphaFoldDB" id="A0A836FNZ4"/>
<reference evidence="5" key="1">
    <citation type="journal article" date="2021" name="Microbiol. Resour. Announc.">
        <title>LGAAP: Leishmaniinae Genome Assembly and Annotation Pipeline.</title>
        <authorList>
            <person name="Almutairi H."/>
            <person name="Urbaniak M.D."/>
            <person name="Bates M.D."/>
            <person name="Jariyapan N."/>
            <person name="Kwakye-Nuako G."/>
            <person name="Thomaz-Soccol V."/>
            <person name="Al-Salem W.S."/>
            <person name="Dillon R.J."/>
            <person name="Bates P.A."/>
            <person name="Gatherer D."/>
        </authorList>
    </citation>
    <scope>NUCLEOTIDE SEQUENCE [LARGE SCALE GENOMIC DNA]</scope>
</reference>
<feature type="repeat" description="ANK" evidence="3">
    <location>
        <begin position="86"/>
        <end position="118"/>
    </location>
</feature>
<dbReference type="PROSITE" id="PS50088">
    <property type="entry name" value="ANK_REPEAT"/>
    <property type="match status" value="2"/>
</dbReference>
<dbReference type="SUPFAM" id="SSF48403">
    <property type="entry name" value="Ankyrin repeat"/>
    <property type="match status" value="1"/>
</dbReference>
<evidence type="ECO:0000256" key="2">
    <source>
        <dbReference type="ARBA" id="ARBA00023043"/>
    </source>
</evidence>
<proteinExistence type="predicted"/>
<dbReference type="Gene3D" id="1.25.40.20">
    <property type="entry name" value="Ankyrin repeat-containing domain"/>
    <property type="match status" value="1"/>
</dbReference>
<dbReference type="SMR" id="A0A836FNZ4"/>
<dbReference type="PANTHER" id="PTHR24171">
    <property type="entry name" value="ANKYRIN REPEAT DOMAIN-CONTAINING PROTEIN 39-RELATED"/>
    <property type="match status" value="1"/>
</dbReference>
<dbReference type="KEGG" id="loi:92357435"/>
<dbReference type="RefSeq" id="XP_067059192.1">
    <property type="nucleotide sequence ID" value="XM_067203501.1"/>
</dbReference>
<name>A0A836FNZ4_9TRYP</name>
<dbReference type="Proteomes" id="UP000674143">
    <property type="component" value="Unassembled WGS sequence"/>
</dbReference>
<evidence type="ECO:0000256" key="1">
    <source>
        <dbReference type="ARBA" id="ARBA00022737"/>
    </source>
</evidence>
<dbReference type="EMBL" id="JAFHLR010000035">
    <property type="protein sequence ID" value="KAG5466302.1"/>
    <property type="molecule type" value="Genomic_DNA"/>
</dbReference>
<dbReference type="GeneID" id="92357435"/>
<dbReference type="PROSITE" id="PS50297">
    <property type="entry name" value="ANK_REP_REGION"/>
    <property type="match status" value="2"/>
</dbReference>
<dbReference type="InterPro" id="IPR002110">
    <property type="entry name" value="Ankyrin_rpt"/>
</dbReference>
<protein>
    <recommendedName>
        <fullName evidence="6">Ankyrin repeat protein</fullName>
    </recommendedName>
</protein>
<keyword evidence="5" id="KW-1185">Reference proteome</keyword>
<organism evidence="4 5">
    <name type="scientific">Leishmania orientalis</name>
    <dbReference type="NCBI Taxonomy" id="2249476"/>
    <lineage>
        <taxon>Eukaryota</taxon>
        <taxon>Discoba</taxon>
        <taxon>Euglenozoa</taxon>
        <taxon>Kinetoplastea</taxon>
        <taxon>Metakinetoplastina</taxon>
        <taxon>Trypanosomatida</taxon>
        <taxon>Trypanosomatidae</taxon>
        <taxon>Leishmaniinae</taxon>
        <taxon>Leishmania</taxon>
    </lineage>
</organism>